<organism evidence="1 2">
    <name type="scientific">Candidatus Woesebacteria bacterium GW2011_GWA2_40_7</name>
    <dbReference type="NCBI Taxonomy" id="1618562"/>
    <lineage>
        <taxon>Bacteria</taxon>
        <taxon>Candidatus Woeseibacteriota</taxon>
    </lineage>
</organism>
<protein>
    <submittedName>
        <fullName evidence="1">Uncharacterized protein</fullName>
    </submittedName>
</protein>
<dbReference type="Proteomes" id="UP000034013">
    <property type="component" value="Unassembled WGS sequence"/>
</dbReference>
<dbReference type="EMBL" id="LBZO01000049">
    <property type="protein sequence ID" value="KKR71974.1"/>
    <property type="molecule type" value="Genomic_DNA"/>
</dbReference>
<accession>A0A0G0T4M9</accession>
<dbReference type="AlphaFoldDB" id="A0A0G0T4M9"/>
<proteinExistence type="predicted"/>
<name>A0A0G0T4M9_9BACT</name>
<evidence type="ECO:0000313" key="2">
    <source>
        <dbReference type="Proteomes" id="UP000034013"/>
    </source>
</evidence>
<evidence type="ECO:0000313" key="1">
    <source>
        <dbReference type="EMBL" id="KKR71974.1"/>
    </source>
</evidence>
<gene>
    <name evidence="1" type="ORF">UU16_C0049G0005</name>
</gene>
<sequence>MYKNFNNMFLDRYKFALLSVVLVATLVASSSLSINNVYASTMTAASVTMGNSRMSFKAPITSGSAGSSLVTISGAVPDTTTNHLFPGDAVCFTDAGNNVCRDNTTYTVANVPSTTTFNVTTPLTTALTATDYAVASQSGTLTITATTVNQVPIGGKLIITIPANDANSTAKNNDGMPDSAASVALNGFDLSSFAVARATVTGASCTAANWGTAGVATTFATGGGGTTDTTISWTRATSICSAGSVLTISITGIINPSPITGHTQGTADVYGITVATTDSSSNTIDSVVPRVAPVEAVLISATVDESLTLTIAGLTGGAQTYCGSQTYVTSTATSIPWSTQTGGAGFKYSAQQLTVSTNATSGYIVTLQENDQMGKNGNTCTGTAPSSGQFTFSAGTCIRDTVCTVSACDESTAGDWTTTTNYGLGYSLASQSGSDAPFFYNEKNRTYSAKQLADVTQGGETAQSIMSNSAPVSASSIYVCYTLSIPGTQPSGYYYNIAKYTATATF</sequence>
<reference evidence="1 2" key="1">
    <citation type="journal article" date="2015" name="Nature">
        <title>rRNA introns, odd ribosomes, and small enigmatic genomes across a large radiation of phyla.</title>
        <authorList>
            <person name="Brown C.T."/>
            <person name="Hug L.A."/>
            <person name="Thomas B.C."/>
            <person name="Sharon I."/>
            <person name="Castelle C.J."/>
            <person name="Singh A."/>
            <person name="Wilkins M.J."/>
            <person name="Williams K.H."/>
            <person name="Banfield J.F."/>
        </authorList>
    </citation>
    <scope>NUCLEOTIDE SEQUENCE [LARGE SCALE GENOMIC DNA]</scope>
</reference>
<comment type="caution">
    <text evidence="1">The sequence shown here is derived from an EMBL/GenBank/DDBJ whole genome shotgun (WGS) entry which is preliminary data.</text>
</comment>